<evidence type="ECO:0000313" key="2">
    <source>
        <dbReference type="EMBL" id="ETW83816.1"/>
    </source>
</evidence>
<proteinExistence type="predicted"/>
<dbReference type="STRING" id="747525.W4KFK6"/>
<feature type="region of interest" description="Disordered" evidence="1">
    <location>
        <begin position="150"/>
        <end position="183"/>
    </location>
</feature>
<dbReference type="HOGENOM" id="CLU_081903_0_0_1"/>
<dbReference type="KEGG" id="hir:HETIRDRAFT_313556"/>
<dbReference type="AlphaFoldDB" id="W4KFK6"/>
<dbReference type="GeneID" id="20670045"/>
<reference evidence="2 3" key="1">
    <citation type="journal article" date="2012" name="New Phytol.">
        <title>Insight into trade-off between wood decay and parasitism from the genome of a fungal forest pathogen.</title>
        <authorList>
            <person name="Olson A."/>
            <person name="Aerts A."/>
            <person name="Asiegbu F."/>
            <person name="Belbahri L."/>
            <person name="Bouzid O."/>
            <person name="Broberg A."/>
            <person name="Canback B."/>
            <person name="Coutinho P.M."/>
            <person name="Cullen D."/>
            <person name="Dalman K."/>
            <person name="Deflorio G."/>
            <person name="van Diepen L.T."/>
            <person name="Dunand C."/>
            <person name="Duplessis S."/>
            <person name="Durling M."/>
            <person name="Gonthier P."/>
            <person name="Grimwood J."/>
            <person name="Fossdal C.G."/>
            <person name="Hansson D."/>
            <person name="Henrissat B."/>
            <person name="Hietala A."/>
            <person name="Himmelstrand K."/>
            <person name="Hoffmeister D."/>
            <person name="Hogberg N."/>
            <person name="James T.Y."/>
            <person name="Karlsson M."/>
            <person name="Kohler A."/>
            <person name="Kues U."/>
            <person name="Lee Y.H."/>
            <person name="Lin Y.C."/>
            <person name="Lind M."/>
            <person name="Lindquist E."/>
            <person name="Lombard V."/>
            <person name="Lucas S."/>
            <person name="Lunden K."/>
            <person name="Morin E."/>
            <person name="Murat C."/>
            <person name="Park J."/>
            <person name="Raffaello T."/>
            <person name="Rouze P."/>
            <person name="Salamov A."/>
            <person name="Schmutz J."/>
            <person name="Solheim H."/>
            <person name="Stahlberg J."/>
            <person name="Velez H."/>
            <person name="de Vries R.P."/>
            <person name="Wiebenga A."/>
            <person name="Woodward S."/>
            <person name="Yakovlev I."/>
            <person name="Garbelotto M."/>
            <person name="Martin F."/>
            <person name="Grigoriev I.V."/>
            <person name="Stenlid J."/>
        </authorList>
    </citation>
    <scope>NUCLEOTIDE SEQUENCE [LARGE SCALE GENOMIC DNA]</scope>
    <source>
        <strain evidence="2 3">TC 32-1</strain>
    </source>
</reference>
<name>W4KFK6_HETIT</name>
<keyword evidence="3" id="KW-1185">Reference proteome</keyword>
<gene>
    <name evidence="2" type="ORF">HETIRDRAFT_313556</name>
</gene>
<dbReference type="OrthoDB" id="3345311at2759"/>
<sequence length="234" mass="27580">MSSSQTFDHIRILSYLGLPDDYSPSPSQAPIEFVVQHFHQLPPELLRHFSFVTTPRQRSTVAAVRNRRFRFALTDPPELRFTAARSQWPTLWDGRERRGQDEGREEKEWVENAFLGGGSKPYVGKLGALLGDYEEEREAERVRVIRRQEAMHEEFVPEEDESSDEEDVSTVEEEPEASGDSQALFQRRIRERFIYGLLETDLYDQVDWEEKWDDSDRETEDRWFDEEDEETSPM</sequence>
<evidence type="ECO:0000313" key="3">
    <source>
        <dbReference type="Proteomes" id="UP000030671"/>
    </source>
</evidence>
<accession>W4KFK6</accession>
<evidence type="ECO:0008006" key="4">
    <source>
        <dbReference type="Google" id="ProtNLM"/>
    </source>
</evidence>
<dbReference type="RefSeq" id="XP_009543560.1">
    <property type="nucleotide sequence ID" value="XM_009545265.1"/>
</dbReference>
<feature type="compositionally biased region" description="Acidic residues" evidence="1">
    <location>
        <begin position="156"/>
        <end position="177"/>
    </location>
</feature>
<protein>
    <recommendedName>
        <fullName evidence="4">CCD97-like C-terminal domain-containing protein</fullName>
    </recommendedName>
</protein>
<evidence type="ECO:0000256" key="1">
    <source>
        <dbReference type="SAM" id="MobiDB-lite"/>
    </source>
</evidence>
<organism evidence="2 3">
    <name type="scientific">Heterobasidion irregulare (strain TC 32-1)</name>
    <dbReference type="NCBI Taxonomy" id="747525"/>
    <lineage>
        <taxon>Eukaryota</taxon>
        <taxon>Fungi</taxon>
        <taxon>Dikarya</taxon>
        <taxon>Basidiomycota</taxon>
        <taxon>Agaricomycotina</taxon>
        <taxon>Agaricomycetes</taxon>
        <taxon>Russulales</taxon>
        <taxon>Bondarzewiaceae</taxon>
        <taxon>Heterobasidion</taxon>
        <taxon>Heterobasidion annosum species complex</taxon>
    </lineage>
</organism>
<feature type="region of interest" description="Disordered" evidence="1">
    <location>
        <begin position="208"/>
        <end position="234"/>
    </location>
</feature>
<dbReference type="Proteomes" id="UP000030671">
    <property type="component" value="Unassembled WGS sequence"/>
</dbReference>
<dbReference type="eggNOG" id="ENOG502SMT9">
    <property type="taxonomic scope" value="Eukaryota"/>
</dbReference>
<dbReference type="EMBL" id="KI925456">
    <property type="protein sequence ID" value="ETW83816.1"/>
    <property type="molecule type" value="Genomic_DNA"/>
</dbReference>
<dbReference type="InParanoid" id="W4KFK6"/>